<reference evidence="1 2" key="1">
    <citation type="journal article" date="2022" name="Plant J.">
        <title>Chromosome-level genome of Camellia lanceoleosa provides a valuable resource for understanding genome evolution and self-incompatibility.</title>
        <authorList>
            <person name="Gong W."/>
            <person name="Xiao S."/>
            <person name="Wang L."/>
            <person name="Liao Z."/>
            <person name="Chang Y."/>
            <person name="Mo W."/>
            <person name="Hu G."/>
            <person name="Li W."/>
            <person name="Zhao G."/>
            <person name="Zhu H."/>
            <person name="Hu X."/>
            <person name="Ji K."/>
            <person name="Xiang X."/>
            <person name="Song Q."/>
            <person name="Yuan D."/>
            <person name="Jin S."/>
            <person name="Zhang L."/>
        </authorList>
    </citation>
    <scope>NUCLEOTIDE SEQUENCE [LARGE SCALE GENOMIC DNA]</scope>
    <source>
        <strain evidence="1">SQ_2022a</strain>
    </source>
</reference>
<gene>
    <name evidence="1" type="ORF">LOK49_LG09G00268</name>
</gene>
<dbReference type="Proteomes" id="UP001060215">
    <property type="component" value="Chromosome 8"/>
</dbReference>
<protein>
    <submittedName>
        <fullName evidence="1">Cytochrome b561 and DOMON domain-containing protein</fullName>
    </submittedName>
</protein>
<evidence type="ECO:0000313" key="2">
    <source>
        <dbReference type="Proteomes" id="UP001060215"/>
    </source>
</evidence>
<comment type="caution">
    <text evidence="1">The sequence shown here is derived from an EMBL/GenBank/DDBJ whole genome shotgun (WGS) entry which is preliminary data.</text>
</comment>
<dbReference type="EMBL" id="CM045765">
    <property type="protein sequence ID" value="KAI8001792.1"/>
    <property type="molecule type" value="Genomic_DNA"/>
</dbReference>
<evidence type="ECO:0000313" key="1">
    <source>
        <dbReference type="EMBL" id="KAI8001792.1"/>
    </source>
</evidence>
<proteinExistence type="predicted"/>
<name>A0ACC0GMU8_9ERIC</name>
<keyword evidence="2" id="KW-1185">Reference proteome</keyword>
<accession>A0ACC0GMU8</accession>
<sequence>MNSYPLIIVTVIIYFLLSINAQTSFCNKECPITNMSRGVDMHQVQSHMQEMESLHIPNTSVQTAKVRSWHSHHAWHHYRHIRAMHGFINIIGWGLLLPIGVIVARYCREVPMKCSEWYTLHTRCQISGVFLGSIGWVFGMLLRKASKHYKLHTHGVLGTIIFTLATIQVLSICLKPEEEHECHKYWKACHHLLGYALIAMIIANIFRGIDNQSPKYRWKWTYIVILAILASIALALELFKWIKIIVYKSMVLNRSTHASS</sequence>
<organism evidence="1 2">
    <name type="scientific">Camellia lanceoleosa</name>
    <dbReference type="NCBI Taxonomy" id="1840588"/>
    <lineage>
        <taxon>Eukaryota</taxon>
        <taxon>Viridiplantae</taxon>
        <taxon>Streptophyta</taxon>
        <taxon>Embryophyta</taxon>
        <taxon>Tracheophyta</taxon>
        <taxon>Spermatophyta</taxon>
        <taxon>Magnoliopsida</taxon>
        <taxon>eudicotyledons</taxon>
        <taxon>Gunneridae</taxon>
        <taxon>Pentapetalae</taxon>
        <taxon>asterids</taxon>
        <taxon>Ericales</taxon>
        <taxon>Theaceae</taxon>
        <taxon>Camellia</taxon>
    </lineage>
</organism>